<dbReference type="Proteomes" id="UP000259610">
    <property type="component" value="Unassembled WGS sequence"/>
</dbReference>
<comment type="similarity">
    <text evidence="4">Belongs to the KdsA family.</text>
</comment>
<comment type="subcellular location">
    <subcellularLocation>
        <location evidence="1">Cytoplasm</location>
    </subcellularLocation>
</comment>
<proteinExistence type="inferred from homology"/>
<protein>
    <recommendedName>
        <fullName evidence="5">3-deoxy-8-phosphooctulonate synthase</fullName>
        <ecNumber evidence="5">2.5.1.55</ecNumber>
    </recommendedName>
</protein>
<dbReference type="GO" id="GO:0008676">
    <property type="term" value="F:3-deoxy-8-phosphooctulonate synthase activity"/>
    <property type="evidence" value="ECO:0007669"/>
    <property type="project" value="UniProtKB-EC"/>
</dbReference>
<dbReference type="InterPro" id="IPR006218">
    <property type="entry name" value="DAHP1/KDSA"/>
</dbReference>
<evidence type="ECO:0000256" key="4">
    <source>
        <dbReference type="ARBA" id="ARBA00010499"/>
    </source>
</evidence>
<keyword evidence="7 10" id="KW-0808">Transferase</keyword>
<evidence type="ECO:0000256" key="1">
    <source>
        <dbReference type="ARBA" id="ARBA00004496"/>
    </source>
</evidence>
<comment type="pathway">
    <text evidence="3">Carbohydrate biosynthesis; 3-deoxy-D-manno-octulosonate biosynthesis; 3-deoxy-D-manno-octulosonate from D-ribulose 5-phosphate: step 2/3.</text>
</comment>
<organism evidence="10 11">
    <name type="scientific">Hyphomonas adhaerens</name>
    <dbReference type="NCBI Taxonomy" id="81029"/>
    <lineage>
        <taxon>Bacteria</taxon>
        <taxon>Pseudomonadati</taxon>
        <taxon>Pseudomonadota</taxon>
        <taxon>Alphaproteobacteria</taxon>
        <taxon>Hyphomonadales</taxon>
        <taxon>Hyphomonadaceae</taxon>
        <taxon>Hyphomonas</taxon>
    </lineage>
</organism>
<dbReference type="GO" id="GO:0005737">
    <property type="term" value="C:cytoplasm"/>
    <property type="evidence" value="ECO:0007669"/>
    <property type="project" value="UniProtKB-SubCell"/>
</dbReference>
<evidence type="ECO:0000256" key="3">
    <source>
        <dbReference type="ARBA" id="ARBA00004845"/>
    </source>
</evidence>
<dbReference type="EMBL" id="DMAN01000136">
    <property type="protein sequence ID" value="HAE26769.1"/>
    <property type="molecule type" value="Genomic_DNA"/>
</dbReference>
<evidence type="ECO:0000313" key="11">
    <source>
        <dbReference type="Proteomes" id="UP000259610"/>
    </source>
</evidence>
<comment type="caution">
    <text evidence="10">The sequence shown here is derived from an EMBL/GenBank/DDBJ whole genome shotgun (WGS) entry which is preliminary data.</text>
</comment>
<evidence type="ECO:0000256" key="6">
    <source>
        <dbReference type="ARBA" id="ARBA00022490"/>
    </source>
</evidence>
<sequence length="50" mass="5052">SAIAAGADGVFLEFHTDPDKALCDGPSCLPISDAEGLLTTLKALHEVVAA</sequence>
<dbReference type="InterPro" id="IPR006269">
    <property type="entry name" value="KDO8P_synthase"/>
</dbReference>
<evidence type="ECO:0000256" key="8">
    <source>
        <dbReference type="ARBA" id="ARBA00049112"/>
    </source>
</evidence>
<name>A0A3B9GWD4_9PROT</name>
<dbReference type="AlphaFoldDB" id="A0A3B9GWD4"/>
<feature type="non-terminal residue" evidence="10">
    <location>
        <position position="1"/>
    </location>
</feature>
<dbReference type="InterPro" id="IPR013785">
    <property type="entry name" value="Aldolase_TIM"/>
</dbReference>
<dbReference type="Gene3D" id="3.20.20.70">
    <property type="entry name" value="Aldolase class I"/>
    <property type="match status" value="1"/>
</dbReference>
<keyword evidence="6" id="KW-0963">Cytoplasm</keyword>
<feature type="domain" description="DAHP synthetase I/KDSA" evidence="9">
    <location>
        <begin position="2"/>
        <end position="47"/>
    </location>
</feature>
<comment type="pathway">
    <text evidence="2">Bacterial outer membrane biogenesis; lipopolysaccharide biosynthesis.</text>
</comment>
<evidence type="ECO:0000256" key="2">
    <source>
        <dbReference type="ARBA" id="ARBA00004756"/>
    </source>
</evidence>
<evidence type="ECO:0000259" key="9">
    <source>
        <dbReference type="Pfam" id="PF00793"/>
    </source>
</evidence>
<dbReference type="PANTHER" id="PTHR21057">
    <property type="entry name" value="PHOSPHO-2-DEHYDRO-3-DEOXYHEPTONATE ALDOLASE"/>
    <property type="match status" value="1"/>
</dbReference>
<accession>A0A3B9GWD4</accession>
<evidence type="ECO:0000313" key="10">
    <source>
        <dbReference type="EMBL" id="HAE26769.1"/>
    </source>
</evidence>
<gene>
    <name evidence="10" type="ORF">DCG58_06400</name>
</gene>
<dbReference type="SUPFAM" id="SSF51569">
    <property type="entry name" value="Aldolase"/>
    <property type="match status" value="1"/>
</dbReference>
<comment type="catalytic activity">
    <reaction evidence="8">
        <text>D-arabinose 5-phosphate + phosphoenolpyruvate + H2O = 3-deoxy-alpha-D-manno-2-octulosonate-8-phosphate + phosphate</text>
        <dbReference type="Rhea" id="RHEA:14053"/>
        <dbReference type="ChEBI" id="CHEBI:15377"/>
        <dbReference type="ChEBI" id="CHEBI:43474"/>
        <dbReference type="ChEBI" id="CHEBI:57693"/>
        <dbReference type="ChEBI" id="CHEBI:58702"/>
        <dbReference type="ChEBI" id="CHEBI:85985"/>
        <dbReference type="EC" id="2.5.1.55"/>
    </reaction>
</comment>
<dbReference type="EC" id="2.5.1.55" evidence="5"/>
<evidence type="ECO:0000256" key="5">
    <source>
        <dbReference type="ARBA" id="ARBA00012693"/>
    </source>
</evidence>
<evidence type="ECO:0000256" key="7">
    <source>
        <dbReference type="ARBA" id="ARBA00022679"/>
    </source>
</evidence>
<dbReference type="Pfam" id="PF00793">
    <property type="entry name" value="DAHP_synth_1"/>
    <property type="match status" value="1"/>
</dbReference>
<reference evidence="10 11" key="1">
    <citation type="journal article" date="2018" name="Nat. Biotechnol.">
        <title>A standardized bacterial taxonomy based on genome phylogeny substantially revises the tree of life.</title>
        <authorList>
            <person name="Parks D.H."/>
            <person name="Chuvochina M."/>
            <person name="Waite D.W."/>
            <person name="Rinke C."/>
            <person name="Skarshewski A."/>
            <person name="Chaumeil P.A."/>
            <person name="Hugenholtz P."/>
        </authorList>
    </citation>
    <scope>NUCLEOTIDE SEQUENCE [LARGE SCALE GENOMIC DNA]</scope>
    <source>
        <strain evidence="10">UBA8733</strain>
    </source>
</reference>